<evidence type="ECO:0000313" key="2">
    <source>
        <dbReference type="Proteomes" id="UP000076154"/>
    </source>
</evidence>
<dbReference type="EMBL" id="LUEZ02000049">
    <property type="protein sequence ID" value="RDB22710.1"/>
    <property type="molecule type" value="Genomic_DNA"/>
</dbReference>
<gene>
    <name evidence="1" type="ORF">Hypma_010163</name>
</gene>
<reference evidence="1" key="1">
    <citation type="submission" date="2018-04" db="EMBL/GenBank/DDBJ databases">
        <title>Whole genome sequencing of Hypsizygus marmoreus.</title>
        <authorList>
            <person name="Choi I.-G."/>
            <person name="Min B."/>
            <person name="Kim J.-G."/>
            <person name="Kim S."/>
            <person name="Oh Y.-L."/>
            <person name="Kong W.-S."/>
            <person name="Park H."/>
            <person name="Jeong J."/>
            <person name="Song E.-S."/>
        </authorList>
    </citation>
    <scope>NUCLEOTIDE SEQUENCE [LARGE SCALE GENOMIC DNA]</scope>
    <source>
        <strain evidence="1">51987-8</strain>
    </source>
</reference>
<proteinExistence type="predicted"/>
<sequence>MFNFFFYATSGSLVQRRPYSEPYRSQHAIVYDKIPRAHYPSFDVNHKYHCPNPACDINEQHTFYSGRLIEPCKGYPWVPLTRFDARDRPMDDENYWLAVEGEGAMPFVAQEGEKVYLFGYGLVTLRDPRSFGVGWTAFRCDYPNGNPATTVVFREQEAWSVTIFGIRFIIGRGLL</sequence>
<protein>
    <submittedName>
        <fullName evidence="1">Uncharacterized protein</fullName>
    </submittedName>
</protein>
<comment type="caution">
    <text evidence="1">The sequence shown here is derived from an EMBL/GenBank/DDBJ whole genome shotgun (WGS) entry which is preliminary data.</text>
</comment>
<evidence type="ECO:0000313" key="1">
    <source>
        <dbReference type="EMBL" id="RDB22710.1"/>
    </source>
</evidence>
<dbReference type="Proteomes" id="UP000076154">
    <property type="component" value="Unassembled WGS sequence"/>
</dbReference>
<organism evidence="1 2">
    <name type="scientific">Hypsizygus marmoreus</name>
    <name type="common">White beech mushroom</name>
    <name type="synonym">Agaricus marmoreus</name>
    <dbReference type="NCBI Taxonomy" id="39966"/>
    <lineage>
        <taxon>Eukaryota</taxon>
        <taxon>Fungi</taxon>
        <taxon>Dikarya</taxon>
        <taxon>Basidiomycota</taxon>
        <taxon>Agaricomycotina</taxon>
        <taxon>Agaricomycetes</taxon>
        <taxon>Agaricomycetidae</taxon>
        <taxon>Agaricales</taxon>
        <taxon>Tricholomatineae</taxon>
        <taxon>Lyophyllaceae</taxon>
        <taxon>Hypsizygus</taxon>
    </lineage>
</organism>
<accession>A0A369JNC0</accession>
<keyword evidence="2" id="KW-1185">Reference proteome</keyword>
<dbReference type="InParanoid" id="A0A369JNC0"/>
<name>A0A369JNC0_HYPMA</name>
<dbReference type="AlphaFoldDB" id="A0A369JNC0"/>